<dbReference type="Proteomes" id="UP001139981">
    <property type="component" value="Unassembled WGS sequence"/>
</dbReference>
<comment type="caution">
    <text evidence="1">The sequence shown here is derived from an EMBL/GenBank/DDBJ whole genome shotgun (WGS) entry which is preliminary data.</text>
</comment>
<evidence type="ECO:0000313" key="2">
    <source>
        <dbReference type="Proteomes" id="UP001139981"/>
    </source>
</evidence>
<accession>A0ACC1M5A6</accession>
<dbReference type="EMBL" id="JANBVB010000138">
    <property type="protein sequence ID" value="KAJ2897181.1"/>
    <property type="molecule type" value="Genomic_DNA"/>
</dbReference>
<feature type="non-terminal residue" evidence="1">
    <location>
        <position position="76"/>
    </location>
</feature>
<organism evidence="1 2">
    <name type="scientific">Coemansia aciculifera</name>
    <dbReference type="NCBI Taxonomy" id="417176"/>
    <lineage>
        <taxon>Eukaryota</taxon>
        <taxon>Fungi</taxon>
        <taxon>Fungi incertae sedis</taxon>
        <taxon>Zoopagomycota</taxon>
        <taxon>Kickxellomycotina</taxon>
        <taxon>Kickxellomycetes</taxon>
        <taxon>Kickxellales</taxon>
        <taxon>Kickxellaceae</taxon>
        <taxon>Coemansia</taxon>
    </lineage>
</organism>
<gene>
    <name evidence="1" type="ORF">IWW38_001806</name>
</gene>
<evidence type="ECO:0000313" key="1">
    <source>
        <dbReference type="EMBL" id="KAJ2897181.1"/>
    </source>
</evidence>
<sequence length="76" mass="8838">MSIHYGYLQGTFGMPYGGYCVRPPQLSDITLNADNEHLRMYCVLGRFGEVKRWLEEHNLMVCNECTVHDTFTHDLI</sequence>
<name>A0ACC1M5A6_9FUNG</name>
<proteinExistence type="predicted"/>
<reference evidence="1" key="1">
    <citation type="submission" date="2022-07" db="EMBL/GenBank/DDBJ databases">
        <title>Phylogenomic reconstructions and comparative analyses of Kickxellomycotina fungi.</title>
        <authorList>
            <person name="Reynolds N.K."/>
            <person name="Stajich J.E."/>
            <person name="Barry K."/>
            <person name="Grigoriev I.V."/>
            <person name="Crous P."/>
            <person name="Smith M.E."/>
        </authorList>
    </citation>
    <scope>NUCLEOTIDE SEQUENCE</scope>
    <source>
        <strain evidence="1">CBS 190363</strain>
    </source>
</reference>
<keyword evidence="2" id="KW-1185">Reference proteome</keyword>
<protein>
    <submittedName>
        <fullName evidence="1">Uncharacterized protein</fullName>
    </submittedName>
</protein>